<evidence type="ECO:0000313" key="1">
    <source>
        <dbReference type="EMBL" id="SHK06383.1"/>
    </source>
</evidence>
<evidence type="ECO:0000313" key="2">
    <source>
        <dbReference type="Proteomes" id="UP000184310"/>
    </source>
</evidence>
<organism evidence="1 2">
    <name type="scientific">Clostridium cavendishii DSM 21758</name>
    <dbReference type="NCBI Taxonomy" id="1121302"/>
    <lineage>
        <taxon>Bacteria</taxon>
        <taxon>Bacillati</taxon>
        <taxon>Bacillota</taxon>
        <taxon>Clostridia</taxon>
        <taxon>Eubacteriales</taxon>
        <taxon>Clostridiaceae</taxon>
        <taxon>Clostridium</taxon>
    </lineage>
</organism>
<dbReference type="EMBL" id="FQZB01000013">
    <property type="protein sequence ID" value="SHK06383.1"/>
    <property type="molecule type" value="Genomic_DNA"/>
</dbReference>
<dbReference type="OrthoDB" id="2134917at2"/>
<dbReference type="Pfam" id="PF05597">
    <property type="entry name" value="Phasin"/>
    <property type="match status" value="1"/>
</dbReference>
<dbReference type="PANTHER" id="PTHR38664">
    <property type="entry name" value="SLR0058 PROTEIN"/>
    <property type="match status" value="1"/>
</dbReference>
<dbReference type="PANTHER" id="PTHR38664:SF1">
    <property type="entry name" value="SLR0058 PROTEIN"/>
    <property type="match status" value="1"/>
</dbReference>
<sequence>MINELKKVMLAGVGAAANTYEKANKLVDDMVEKGKITVEEGKELSEELKRNFTNKTTATTKVVSEKFNEIKPLTREDVKELLSEYEVVKKDEFDTLKQMVLELKERIDALENK</sequence>
<dbReference type="RefSeq" id="WP_072989827.1">
    <property type="nucleotide sequence ID" value="NZ_FQZB01000013.1"/>
</dbReference>
<dbReference type="STRING" id="1121302.SAMN02745163_03130"/>
<protein>
    <submittedName>
        <fullName evidence="1">Poly(Hydroxyalkanoate) granule-associated protein</fullName>
    </submittedName>
</protein>
<accession>A0A1M6PEL2</accession>
<name>A0A1M6PEL2_9CLOT</name>
<proteinExistence type="predicted"/>
<reference evidence="1 2" key="1">
    <citation type="submission" date="2016-11" db="EMBL/GenBank/DDBJ databases">
        <authorList>
            <person name="Jaros S."/>
            <person name="Januszkiewicz K."/>
            <person name="Wedrychowicz H."/>
        </authorList>
    </citation>
    <scope>NUCLEOTIDE SEQUENCE [LARGE SCALE GENOMIC DNA]</scope>
    <source>
        <strain evidence="1 2">DSM 21758</strain>
    </source>
</reference>
<dbReference type="AlphaFoldDB" id="A0A1M6PEL2"/>
<dbReference type="Proteomes" id="UP000184310">
    <property type="component" value="Unassembled WGS sequence"/>
</dbReference>
<dbReference type="InterPro" id="IPR008769">
    <property type="entry name" value="PhaF_PhaI"/>
</dbReference>
<gene>
    <name evidence="1" type="ORF">SAMN02745163_03130</name>
</gene>
<keyword evidence="2" id="KW-1185">Reference proteome</keyword>